<comment type="caution">
    <text evidence="8">The sequence shown here is derived from an EMBL/GenBank/DDBJ whole genome shotgun (WGS) entry which is preliminary data.</text>
</comment>
<evidence type="ECO:0000256" key="3">
    <source>
        <dbReference type="ARBA" id="ARBA00022679"/>
    </source>
</evidence>
<keyword evidence="5 7" id="KW-1133">Transmembrane helix</keyword>
<dbReference type="InterPro" id="IPR051706">
    <property type="entry name" value="Glycosyltransferase_domain"/>
</dbReference>
<proteinExistence type="inferred from homology"/>
<evidence type="ECO:0008006" key="10">
    <source>
        <dbReference type="Google" id="ProtNLM"/>
    </source>
</evidence>
<keyword evidence="3" id="KW-0808">Transferase</keyword>
<comment type="similarity">
    <text evidence="2">Belongs to the glycosyltransferase 32 family.</text>
</comment>
<protein>
    <recommendedName>
        <fullName evidence="10">Mannosyl phosphorylinositol ceramide synthase SUR1</fullName>
    </recommendedName>
</protein>
<dbReference type="Proteomes" id="UP001595075">
    <property type="component" value="Unassembled WGS sequence"/>
</dbReference>
<dbReference type="Pfam" id="PF04488">
    <property type="entry name" value="Gly_transf_sug"/>
    <property type="match status" value="1"/>
</dbReference>
<sequence>MLYHRYHLLLPLILLTALIVLGFHIVAFIHLFFEHSGIAITQDEILSAFFKDQDVSEGKRRKSYVPKIVHQVFHNWKDPGNETLPDDWRAVSKTCKEKNKGWKYMLWTESTSRKFIEDEYPWMLSTYDGYPYPVQRVDAVRYFLLFHYGGIYLDLDNGCLRDLTPLTYYPLWTTDGGRGALSNNILGARPKHPFYAHLTKSLITYNYNYFFPYITISYASGQWFETSVWEKYHASLPKQKTSTSEEMQGYRVMMDDRPGTEPWVFFTQERGGSWVNWDNYFWLWIGDHLVLLAVVLIGSFGGAMWCCAKGLRRRKSGGREAWGALGKKEGVRGVPDV</sequence>
<evidence type="ECO:0000256" key="7">
    <source>
        <dbReference type="SAM" id="Phobius"/>
    </source>
</evidence>
<dbReference type="InterPro" id="IPR007577">
    <property type="entry name" value="GlycoTrfase_DXD_sugar-bd_CS"/>
</dbReference>
<dbReference type="Gene3D" id="3.90.550.20">
    <property type="match status" value="1"/>
</dbReference>
<dbReference type="InterPro" id="IPR029044">
    <property type="entry name" value="Nucleotide-diphossugar_trans"/>
</dbReference>
<evidence type="ECO:0000256" key="2">
    <source>
        <dbReference type="ARBA" id="ARBA00009003"/>
    </source>
</evidence>
<dbReference type="SUPFAM" id="SSF53448">
    <property type="entry name" value="Nucleotide-diphospho-sugar transferases"/>
    <property type="match status" value="1"/>
</dbReference>
<evidence type="ECO:0000256" key="1">
    <source>
        <dbReference type="ARBA" id="ARBA00004370"/>
    </source>
</evidence>
<dbReference type="PANTHER" id="PTHR32385">
    <property type="entry name" value="MANNOSYL PHOSPHORYLINOSITOL CERAMIDE SYNTHASE"/>
    <property type="match status" value="1"/>
</dbReference>
<keyword evidence="4 7" id="KW-0812">Transmembrane</keyword>
<reference evidence="8 9" key="1">
    <citation type="journal article" date="2024" name="Commun. Biol.">
        <title>Comparative genomic analysis of thermophilic fungi reveals convergent evolutionary adaptations and gene losses.</title>
        <authorList>
            <person name="Steindorff A.S."/>
            <person name="Aguilar-Pontes M.V."/>
            <person name="Robinson A.J."/>
            <person name="Andreopoulos B."/>
            <person name="LaButti K."/>
            <person name="Kuo A."/>
            <person name="Mondo S."/>
            <person name="Riley R."/>
            <person name="Otillar R."/>
            <person name="Haridas S."/>
            <person name="Lipzen A."/>
            <person name="Grimwood J."/>
            <person name="Schmutz J."/>
            <person name="Clum A."/>
            <person name="Reid I.D."/>
            <person name="Moisan M.C."/>
            <person name="Butler G."/>
            <person name="Nguyen T.T.M."/>
            <person name="Dewar K."/>
            <person name="Conant G."/>
            <person name="Drula E."/>
            <person name="Henrissat B."/>
            <person name="Hansel C."/>
            <person name="Singer S."/>
            <person name="Hutchinson M.I."/>
            <person name="de Vries R.P."/>
            <person name="Natvig D.O."/>
            <person name="Powell A.J."/>
            <person name="Tsang A."/>
            <person name="Grigoriev I.V."/>
        </authorList>
    </citation>
    <scope>NUCLEOTIDE SEQUENCE [LARGE SCALE GENOMIC DNA]</scope>
    <source>
        <strain evidence="8 9">CBS 494.80</strain>
    </source>
</reference>
<evidence type="ECO:0000256" key="4">
    <source>
        <dbReference type="ARBA" id="ARBA00022692"/>
    </source>
</evidence>
<feature type="transmembrane region" description="Helical" evidence="7">
    <location>
        <begin position="12"/>
        <end position="33"/>
    </location>
</feature>
<accession>A0ABR4CDA0</accession>
<evidence type="ECO:0000313" key="9">
    <source>
        <dbReference type="Proteomes" id="UP001595075"/>
    </source>
</evidence>
<feature type="transmembrane region" description="Helical" evidence="7">
    <location>
        <begin position="281"/>
        <end position="306"/>
    </location>
</feature>
<keyword evidence="9" id="KW-1185">Reference proteome</keyword>
<evidence type="ECO:0000313" key="8">
    <source>
        <dbReference type="EMBL" id="KAL2067502.1"/>
    </source>
</evidence>
<dbReference type="PANTHER" id="PTHR32385:SF20">
    <property type="entry name" value="MANNOSYL PHOSPHORYLINOSITOL CERAMIDE SYNTHASE CSH1-RELATED"/>
    <property type="match status" value="1"/>
</dbReference>
<gene>
    <name evidence="8" type="ORF">VTL71DRAFT_1927</name>
</gene>
<dbReference type="EMBL" id="JAZHXI010000010">
    <property type="protein sequence ID" value="KAL2067502.1"/>
    <property type="molecule type" value="Genomic_DNA"/>
</dbReference>
<organism evidence="8 9">
    <name type="scientific">Oculimacula yallundae</name>
    <dbReference type="NCBI Taxonomy" id="86028"/>
    <lineage>
        <taxon>Eukaryota</taxon>
        <taxon>Fungi</taxon>
        <taxon>Dikarya</taxon>
        <taxon>Ascomycota</taxon>
        <taxon>Pezizomycotina</taxon>
        <taxon>Leotiomycetes</taxon>
        <taxon>Helotiales</taxon>
        <taxon>Ploettnerulaceae</taxon>
        <taxon>Oculimacula</taxon>
    </lineage>
</organism>
<name>A0ABR4CDA0_9HELO</name>
<evidence type="ECO:0000256" key="6">
    <source>
        <dbReference type="ARBA" id="ARBA00023136"/>
    </source>
</evidence>
<keyword evidence="6 7" id="KW-0472">Membrane</keyword>
<evidence type="ECO:0000256" key="5">
    <source>
        <dbReference type="ARBA" id="ARBA00022989"/>
    </source>
</evidence>
<comment type="subcellular location">
    <subcellularLocation>
        <location evidence="1">Membrane</location>
    </subcellularLocation>
</comment>